<evidence type="ECO:0000313" key="1">
    <source>
        <dbReference type="EMBL" id="XDI37913.1"/>
    </source>
</evidence>
<protein>
    <submittedName>
        <fullName evidence="1">Uncharacterized protein</fullName>
    </submittedName>
</protein>
<accession>A0AB39BW98</accession>
<dbReference type="RefSeq" id="WP_368505240.1">
    <property type="nucleotide sequence ID" value="NZ_CP162551.1"/>
</dbReference>
<name>A0AB39BW98_9BACI</name>
<proteinExistence type="predicted"/>
<sequence length="109" mass="12644">MKAHFYTEEAFQKAVQMHLAFSYEQFTKGERIALDQLIRSSSKNHGVSDALICKMVQATHNRKGGISRSTFERMLRKAQKLAIIEIHHTIRKEGGNGHSIYRFQPFDRH</sequence>
<dbReference type="AlphaFoldDB" id="A0AB39BW98"/>
<organism evidence="1">
    <name type="scientific">Alkalihalophilus sp. As8PL</name>
    <dbReference type="NCBI Taxonomy" id="3237103"/>
    <lineage>
        <taxon>Bacteria</taxon>
        <taxon>Bacillati</taxon>
        <taxon>Bacillota</taxon>
        <taxon>Bacilli</taxon>
        <taxon>Bacillales</taxon>
        <taxon>Bacillaceae</taxon>
        <taxon>Alkalihalophilus</taxon>
    </lineage>
</organism>
<gene>
    <name evidence="1" type="ORF">AB3N04_06250</name>
</gene>
<reference evidence="1" key="1">
    <citation type="submission" date="2024-07" db="EMBL/GenBank/DDBJ databases">
        <title>Identification and characteristics of an arsenic-resistant bacterial isolate, which belongs to a novel species.</title>
        <authorList>
            <person name="Juszczyk A."/>
            <person name="Kowalczyk A."/>
            <person name="Was K."/>
            <person name="Kosowicz W."/>
            <person name="Budzyn A."/>
            <person name="Latowski D."/>
        </authorList>
    </citation>
    <scope>NUCLEOTIDE SEQUENCE</scope>
    <source>
        <strain evidence="1">As8PL</strain>
    </source>
</reference>
<dbReference type="EMBL" id="CP162551">
    <property type="protein sequence ID" value="XDI37913.1"/>
    <property type="molecule type" value="Genomic_DNA"/>
</dbReference>